<dbReference type="PATRIC" id="fig|1302272.5.peg.895"/>
<comment type="caution">
    <text evidence="1">The sequence shown here is derived from an EMBL/GenBank/DDBJ whole genome shotgun (WGS) entry which is preliminary data.</text>
</comment>
<protein>
    <submittedName>
        <fullName evidence="1">Uncharacterized protein</fullName>
    </submittedName>
</protein>
<reference evidence="1 2" key="1">
    <citation type="journal article" date="2015" name="Genome Announc.">
        <title>Expanding the biotechnology potential of lactobacilli through comparative genomics of 213 strains and associated genera.</title>
        <authorList>
            <person name="Sun Z."/>
            <person name="Harris H.M."/>
            <person name="McCann A."/>
            <person name="Guo C."/>
            <person name="Argimon S."/>
            <person name="Zhang W."/>
            <person name="Yang X."/>
            <person name="Jeffery I.B."/>
            <person name="Cooney J.C."/>
            <person name="Kagawa T.F."/>
            <person name="Liu W."/>
            <person name="Song Y."/>
            <person name="Salvetti E."/>
            <person name="Wrobel A."/>
            <person name="Rasinkangas P."/>
            <person name="Parkhill J."/>
            <person name="Rea M.C."/>
            <person name="O'Sullivan O."/>
            <person name="Ritari J."/>
            <person name="Douillard F.P."/>
            <person name="Paul Ross R."/>
            <person name="Yang R."/>
            <person name="Briner A.E."/>
            <person name="Felis G.E."/>
            <person name="de Vos W.M."/>
            <person name="Barrangou R."/>
            <person name="Klaenhammer T.R."/>
            <person name="Caufield P.W."/>
            <person name="Cui Y."/>
            <person name="Zhang H."/>
            <person name="O'Toole P.W."/>
        </authorList>
    </citation>
    <scope>NUCLEOTIDE SEQUENCE [LARGE SCALE GENOMIC DNA]</scope>
    <source>
        <strain evidence="1 2">JCM 15530</strain>
    </source>
</reference>
<gene>
    <name evidence="1" type="ORF">FC96_GL000896</name>
</gene>
<dbReference type="Proteomes" id="UP000050911">
    <property type="component" value="Unassembled WGS sequence"/>
</dbReference>
<evidence type="ECO:0000313" key="1">
    <source>
        <dbReference type="EMBL" id="KRK46903.1"/>
    </source>
</evidence>
<dbReference type="AlphaFoldDB" id="A0A0R1HVW6"/>
<name>A0A0R1HVW6_9LACO</name>
<accession>A0A0R1HVW6</accession>
<dbReference type="EMBL" id="AZCX01000015">
    <property type="protein sequence ID" value="KRK46903.1"/>
    <property type="molecule type" value="Genomic_DNA"/>
</dbReference>
<dbReference type="STRING" id="1302272.FC96_GL000896"/>
<keyword evidence="2" id="KW-1185">Reference proteome</keyword>
<sequence length="125" mass="14603">MLYKLKEWSMVMQQAMLFDQLDEEAQRRAVQSFLQFYLNRFRTNSLEILSAYPVQYEMEQVNHDVVLNQSRQPEELVDQLVAHDRSLVSRIISALNQGFMSNGALSDGTWESWYEAQHDQLASGL</sequence>
<organism evidence="1 2">
    <name type="scientific">Secundilactobacillus kimchicus JCM 15530</name>
    <dbReference type="NCBI Taxonomy" id="1302272"/>
    <lineage>
        <taxon>Bacteria</taxon>
        <taxon>Bacillati</taxon>
        <taxon>Bacillota</taxon>
        <taxon>Bacilli</taxon>
        <taxon>Lactobacillales</taxon>
        <taxon>Lactobacillaceae</taxon>
        <taxon>Secundilactobacillus</taxon>
    </lineage>
</organism>
<proteinExistence type="predicted"/>
<evidence type="ECO:0000313" key="2">
    <source>
        <dbReference type="Proteomes" id="UP000050911"/>
    </source>
</evidence>